<name>A0A7U2ICM8_PHANO</name>
<proteinExistence type="predicted"/>
<dbReference type="OrthoDB" id="4161595at2759"/>
<dbReference type="Proteomes" id="UP000663193">
    <property type="component" value="Chromosome 22"/>
</dbReference>
<organism evidence="1 2">
    <name type="scientific">Phaeosphaeria nodorum (strain SN15 / ATCC MYA-4574 / FGSC 10173)</name>
    <name type="common">Glume blotch fungus</name>
    <name type="synonym">Parastagonospora nodorum</name>
    <dbReference type="NCBI Taxonomy" id="321614"/>
    <lineage>
        <taxon>Eukaryota</taxon>
        <taxon>Fungi</taxon>
        <taxon>Dikarya</taxon>
        <taxon>Ascomycota</taxon>
        <taxon>Pezizomycotina</taxon>
        <taxon>Dothideomycetes</taxon>
        <taxon>Pleosporomycetidae</taxon>
        <taxon>Pleosporales</taxon>
        <taxon>Pleosporineae</taxon>
        <taxon>Phaeosphaeriaceae</taxon>
        <taxon>Parastagonospora</taxon>
    </lineage>
</organism>
<evidence type="ECO:0000313" key="2">
    <source>
        <dbReference type="Proteomes" id="UP000663193"/>
    </source>
</evidence>
<dbReference type="EMBL" id="CP069044">
    <property type="protein sequence ID" value="QRD07330.1"/>
    <property type="molecule type" value="Genomic_DNA"/>
</dbReference>
<accession>A0A7U2ICM8</accession>
<dbReference type="AlphaFoldDB" id="A0A7U2ICM8"/>
<reference evidence="2" key="1">
    <citation type="journal article" date="2021" name="BMC Genomics">
        <title>Chromosome-level genome assembly and manually-curated proteome of model necrotroph Parastagonospora nodorum Sn15 reveals a genome-wide trove of candidate effector homologs, and redundancy of virulence-related functions within an accessory chromosome.</title>
        <authorList>
            <person name="Bertazzoni S."/>
            <person name="Jones D.A.B."/>
            <person name="Phan H.T."/>
            <person name="Tan K.-C."/>
            <person name="Hane J.K."/>
        </authorList>
    </citation>
    <scope>NUCLEOTIDE SEQUENCE [LARGE SCALE GENOMIC DNA]</scope>
    <source>
        <strain evidence="2">SN15 / ATCC MYA-4574 / FGSC 10173)</strain>
    </source>
</reference>
<sequence length="133" mass="15616">MHITALAALTSHQSNFSLQPRLRQKRDVDSWPLFCRKHLACSASNARFANFYTNALRATYSKDLWQIRKLNLIYPSASRQSLRQERDINLWPLFCSKHLAASKARFANFDTNAQPTAYNKDLWQIRKLNLIYR</sequence>
<evidence type="ECO:0000313" key="1">
    <source>
        <dbReference type="EMBL" id="QRD07330.1"/>
    </source>
</evidence>
<dbReference type="VEuPathDB" id="FungiDB:JI435_447250"/>
<protein>
    <submittedName>
        <fullName evidence="1">Uncharacterized protein</fullName>
    </submittedName>
</protein>
<keyword evidence="2" id="KW-1185">Reference proteome</keyword>
<gene>
    <name evidence="1" type="ORF">JI435_447250</name>
</gene>